<name>A0ABS0ES30_9BURK</name>
<sequence>MAKFEITAPDGSKHEITAPDNATEQDIMAYAQSQFSAPKQEATTRQKVQASIPGAIVQGMRDPIDAAAQMLPHGLRGLTSLGGLAPNRVSEFFDSEAKRVDSMNAEGERDYQSARTAVGKEGFDGGRLVGNVLSPANVAISARAPIAATTTLGRIGYGAGVGATGGLLTPVNDLKEGQSFFGTKAAQAGMGAATGAVLTPIMGKVGDVIARKFNSLQAASNPEIGARASLKTDELIKEALEEVGQKFSDIPEQQMNVLRGQVVDAMKQGKKLDPAAMLRQQDFNDLNIPATGGQISRDATQFARERNLRGVAGVGEPLMNRFEVQNQKLQSKVGSFGGNSSGEQFQAGQQLAEALKRTDDQLRGKVGDLYKEARASSGKDLNVPLTGLAQDYAETVRNFGDKIPSGVRNRMEELGLLSGQQKKVFSVEDAESVLKTINDNVSNDPATNKALDSLRNSVKNAVLSADDQGGVFAKARQAAAERFALQDAVPALKAASTGSTAPDDFVKRFVVSGKTKDVQGLAKLLQENDPAAFTEAKNQVGATLQRAAFGENTAGDKIFSPERYAKALRELGTEKLKAFYSPKEVAELQQVGRVGSYINSTPTAAPVNTSNTAGAVMNLMGNIPGMPYGTALVKTLKNAVDNQRVVKSGLAAQAPVGKADLTPEQIAMMVKLLTVGGATSGQAAATPLR</sequence>
<proteinExistence type="predicted"/>
<reference evidence="1 2" key="1">
    <citation type="submission" date="2020-11" db="EMBL/GenBank/DDBJ databases">
        <title>WGS of Herminiimonas contaminans strain Marseille-Q4544 isolated from planarians Schmidtea mediterranea.</title>
        <authorList>
            <person name="Kangale L."/>
        </authorList>
    </citation>
    <scope>NUCLEOTIDE SEQUENCE [LARGE SCALE GENOMIC DNA]</scope>
    <source>
        <strain evidence="1 2">Marseille-Q4544</strain>
    </source>
</reference>
<keyword evidence="2" id="KW-1185">Reference proteome</keyword>
<gene>
    <name evidence="1" type="ORF">IXC47_08175</name>
</gene>
<comment type="caution">
    <text evidence="1">The sequence shown here is derived from an EMBL/GenBank/DDBJ whole genome shotgun (WGS) entry which is preliminary data.</text>
</comment>
<dbReference type="EMBL" id="JADOEL010000005">
    <property type="protein sequence ID" value="MBF8177653.1"/>
    <property type="molecule type" value="Genomic_DNA"/>
</dbReference>
<evidence type="ECO:0000313" key="1">
    <source>
        <dbReference type="EMBL" id="MBF8177653.1"/>
    </source>
</evidence>
<dbReference type="Proteomes" id="UP000657372">
    <property type="component" value="Unassembled WGS sequence"/>
</dbReference>
<organism evidence="1 2">
    <name type="scientific">Herminiimonas contaminans</name>
    <dbReference type="NCBI Taxonomy" id="1111140"/>
    <lineage>
        <taxon>Bacteria</taxon>
        <taxon>Pseudomonadati</taxon>
        <taxon>Pseudomonadota</taxon>
        <taxon>Betaproteobacteria</taxon>
        <taxon>Burkholderiales</taxon>
        <taxon>Oxalobacteraceae</taxon>
        <taxon>Herminiimonas</taxon>
    </lineage>
</organism>
<protein>
    <submittedName>
        <fullName evidence="1">Uncharacterized protein</fullName>
    </submittedName>
</protein>
<dbReference type="RefSeq" id="WP_195875245.1">
    <property type="nucleotide sequence ID" value="NZ_JADOEL010000005.1"/>
</dbReference>
<accession>A0ABS0ES30</accession>
<evidence type="ECO:0000313" key="2">
    <source>
        <dbReference type="Proteomes" id="UP000657372"/>
    </source>
</evidence>